<feature type="domain" description="Amine oxidase" evidence="6">
    <location>
        <begin position="16"/>
        <end position="491"/>
    </location>
</feature>
<dbReference type="PANTHER" id="PTHR46091:SF3">
    <property type="entry name" value="AMINE OXIDASE DOMAIN-CONTAINING PROTEIN"/>
    <property type="match status" value="1"/>
</dbReference>
<gene>
    <name evidence="7" type="ORF">ACFY8C_17330</name>
</gene>
<keyword evidence="3" id="KW-0274">FAD</keyword>
<reference evidence="7 8" key="1">
    <citation type="submission" date="2024-10" db="EMBL/GenBank/DDBJ databases">
        <title>The Natural Products Discovery Center: Release of the First 8490 Sequenced Strains for Exploring Actinobacteria Biosynthetic Diversity.</title>
        <authorList>
            <person name="Kalkreuter E."/>
            <person name="Kautsar S.A."/>
            <person name="Yang D."/>
            <person name="Bader C.D."/>
            <person name="Teijaro C.N."/>
            <person name="Fluegel L."/>
            <person name="Davis C.M."/>
            <person name="Simpson J.R."/>
            <person name="Lauterbach L."/>
            <person name="Steele A.D."/>
            <person name="Gui C."/>
            <person name="Meng S."/>
            <person name="Li G."/>
            <person name="Viehrig K."/>
            <person name="Ye F."/>
            <person name="Su P."/>
            <person name="Kiefer A.F."/>
            <person name="Nichols A."/>
            <person name="Cepeda A.J."/>
            <person name="Yan W."/>
            <person name="Fan B."/>
            <person name="Jiang Y."/>
            <person name="Adhikari A."/>
            <person name="Zheng C.-J."/>
            <person name="Schuster L."/>
            <person name="Cowan T.M."/>
            <person name="Smanski M.J."/>
            <person name="Chevrette M.G."/>
            <person name="De Carvalho L.P.S."/>
            <person name="Shen B."/>
        </authorList>
    </citation>
    <scope>NUCLEOTIDE SEQUENCE [LARGE SCALE GENOMIC DNA]</scope>
    <source>
        <strain evidence="7 8">NPDC012605</strain>
    </source>
</reference>
<dbReference type="EMBL" id="JBIBDZ010000004">
    <property type="protein sequence ID" value="MFF5920077.1"/>
    <property type="molecule type" value="Genomic_DNA"/>
</dbReference>
<protein>
    <submittedName>
        <fullName evidence="7">Phytoene desaturase family protein</fullName>
    </submittedName>
</protein>
<evidence type="ECO:0000256" key="5">
    <source>
        <dbReference type="ARBA" id="ARBA00023027"/>
    </source>
</evidence>
<dbReference type="InterPro" id="IPR002937">
    <property type="entry name" value="Amino_oxidase"/>
</dbReference>
<dbReference type="Proteomes" id="UP001602370">
    <property type="component" value="Unassembled WGS sequence"/>
</dbReference>
<proteinExistence type="predicted"/>
<evidence type="ECO:0000256" key="1">
    <source>
        <dbReference type="ARBA" id="ARBA00022630"/>
    </source>
</evidence>
<keyword evidence="5" id="KW-0520">NAD</keyword>
<dbReference type="InterPro" id="IPR052206">
    <property type="entry name" value="Retinol_saturase"/>
</dbReference>
<comment type="caution">
    <text evidence="7">The sequence shown here is derived from an EMBL/GenBank/DDBJ whole genome shotgun (WGS) entry which is preliminary data.</text>
</comment>
<dbReference type="Pfam" id="PF01593">
    <property type="entry name" value="Amino_oxidase"/>
    <property type="match status" value="1"/>
</dbReference>
<dbReference type="InterPro" id="IPR036188">
    <property type="entry name" value="FAD/NAD-bd_sf"/>
</dbReference>
<organism evidence="7 8">
    <name type="scientific">Streptomyces flavochromogenes</name>
    <dbReference type="NCBI Taxonomy" id="68199"/>
    <lineage>
        <taxon>Bacteria</taxon>
        <taxon>Bacillati</taxon>
        <taxon>Actinomycetota</taxon>
        <taxon>Actinomycetes</taxon>
        <taxon>Kitasatosporales</taxon>
        <taxon>Streptomycetaceae</taxon>
        <taxon>Streptomyces</taxon>
    </lineage>
</organism>
<keyword evidence="2" id="KW-0732">Signal</keyword>
<evidence type="ECO:0000256" key="2">
    <source>
        <dbReference type="ARBA" id="ARBA00022729"/>
    </source>
</evidence>
<evidence type="ECO:0000313" key="8">
    <source>
        <dbReference type="Proteomes" id="UP001602370"/>
    </source>
</evidence>
<evidence type="ECO:0000313" key="7">
    <source>
        <dbReference type="EMBL" id="MFF5920077.1"/>
    </source>
</evidence>
<dbReference type="PANTHER" id="PTHR46091">
    <property type="entry name" value="BLR7054 PROTEIN"/>
    <property type="match status" value="1"/>
</dbReference>
<evidence type="ECO:0000256" key="4">
    <source>
        <dbReference type="ARBA" id="ARBA00022857"/>
    </source>
</evidence>
<dbReference type="Gene3D" id="3.50.50.60">
    <property type="entry name" value="FAD/NAD(P)-binding domain"/>
    <property type="match status" value="2"/>
</dbReference>
<name>A0ABW6XRF6_9ACTN</name>
<keyword evidence="8" id="KW-1185">Reference proteome</keyword>
<sequence>MSGADFDAVVIGAGNAGLTAAATLQRAGARTLLVERHSVPGGCATSFRRGRFEFEVALHQLSGIGAEGQAFTLRPLFDELGIGDRLTWVGEPDLYRTVVPGSFDVTLPADWEGATATLDAHFPGNHARLERFFALVRDLTFWQIAAMRGTPADQVDELLFRHGLRPARDVLDEHFEDERLKAVLASYWGYLGQPPSRLPFQDLALVLFAYLEFKPWHLRGGSQAMSGAILDAFLEAGGDVRFHTAVDAILTRGGKAVGVRLDDGQEVSATDVVSNASLPLTYGMLDGLDIPGAVRTDLASRRIGVSGFVLHMGLDATPAELGFTASTTFVNTDLDADRTSASWRTREPARGICVTSYDVEPIGFAPRGATHVSLMTLQYGSAWDDVEPAAYAREKFAYAETLLDLVETVTPGIRGVIEEVDVATPLTMSRYLGHPGGAIYGYDQDATESWQFRDSELHPHVPGLHLAGSWSGMGGFQPTLEAGARVARRLLRSRTA</sequence>
<accession>A0ABW6XRF6</accession>
<evidence type="ECO:0000256" key="3">
    <source>
        <dbReference type="ARBA" id="ARBA00022827"/>
    </source>
</evidence>
<keyword evidence="4" id="KW-0521">NADP</keyword>
<dbReference type="RefSeq" id="WP_388307765.1">
    <property type="nucleotide sequence ID" value="NZ_JBIBDZ010000004.1"/>
</dbReference>
<dbReference type="SUPFAM" id="SSF51905">
    <property type="entry name" value="FAD/NAD(P)-binding domain"/>
    <property type="match status" value="1"/>
</dbReference>
<evidence type="ECO:0000259" key="6">
    <source>
        <dbReference type="Pfam" id="PF01593"/>
    </source>
</evidence>
<keyword evidence="1" id="KW-0285">Flavoprotein</keyword>